<feature type="domain" description="NAD-dependent epimerase/dehydratase" evidence="2">
    <location>
        <begin position="86"/>
        <end position="199"/>
    </location>
</feature>
<dbReference type="EMBL" id="FOXO01000003">
    <property type="protein sequence ID" value="SFP52668.1"/>
    <property type="molecule type" value="Genomic_DNA"/>
</dbReference>
<dbReference type="Pfam" id="PF01370">
    <property type="entry name" value="Epimerase"/>
    <property type="match status" value="1"/>
</dbReference>
<proteinExistence type="predicted"/>
<reference evidence="4" key="1">
    <citation type="submission" date="2016-10" db="EMBL/GenBank/DDBJ databases">
        <authorList>
            <person name="Varghese N."/>
            <person name="Submissions S."/>
        </authorList>
    </citation>
    <scope>NUCLEOTIDE SEQUENCE [LARGE SCALE GENOMIC DNA]</scope>
    <source>
        <strain evidence="4">P18</strain>
    </source>
</reference>
<protein>
    <submittedName>
        <fullName evidence="3">Nucleoside-diphosphate-sugar epimerase</fullName>
    </submittedName>
</protein>
<evidence type="ECO:0000259" key="2">
    <source>
        <dbReference type="Pfam" id="PF01370"/>
    </source>
</evidence>
<evidence type="ECO:0000313" key="4">
    <source>
        <dbReference type="Proteomes" id="UP000182624"/>
    </source>
</evidence>
<name>A0A1I5R2B3_9FIRM</name>
<keyword evidence="1" id="KW-1133">Transmembrane helix</keyword>
<keyword evidence="1" id="KW-0812">Transmembrane</keyword>
<gene>
    <name evidence="3" type="ORF">SAMN04487928_10385</name>
</gene>
<dbReference type="InterPro" id="IPR001509">
    <property type="entry name" value="Epimerase_deHydtase"/>
</dbReference>
<keyword evidence="4" id="KW-1185">Reference proteome</keyword>
<dbReference type="Gene3D" id="3.40.50.720">
    <property type="entry name" value="NAD(P)-binding Rossmann-like Domain"/>
    <property type="match status" value="1"/>
</dbReference>
<evidence type="ECO:0000256" key="1">
    <source>
        <dbReference type="SAM" id="Phobius"/>
    </source>
</evidence>
<dbReference type="OrthoDB" id="3237876at2"/>
<feature type="transmembrane region" description="Helical" evidence="1">
    <location>
        <begin position="302"/>
        <end position="321"/>
    </location>
</feature>
<sequence>MDTLVVGSNGYFSKDSLETAFGADNIILCGQELESKKAGNIRWFKKSIMGDDFTTLFFTYGFERVVFVSHFINKDSYEVGEIEQLRNVLSLCRKSKVKQFVYITSDEALLDIENSDSIIYSSVESICRYYAEQYQISVKIIYSPHLISGHYKDDFWCRIFDSLERNEKVEIKAMGDEIADFLSVDDLAAFLKRMFDAWEEDEYSYGTYETIYLRSGASTTYEEAFSSIRKIYKMANVSYIGSSIKGRFDYGQDVARQFYGWFAKKDAVAEIENYVEEYRNNYHAKRKITEIIRDKLRLNGKIMMLVELILGAFLVEIYNYYSNGSVQFRMIDVRLLFVVLMALVYGTGVGGITAFIEILSLILAYYRQGTNGLLLFYDPSNWIPFILLLVAAAVCGYIKQSRDEERTFITDENKLLKEEKDFVNRLYEEAMEYKNQYKQDLIGSRDGFGRIFDVVKKLSTTVPEEIFAESIPVMEDVLDNRSIAIYTINDPNARFARLNVASEQISVKLKKSINLEDYSQVIEEVKKGEIWFNRDVREGYPTYVAGIKSDGVLSVLIMIYQVEYIQISTYYTNLIRILSGLMENFIIKAWEYQKVVADKTYVEGTQIAKYDYFIQQFKIQKEMADNKLTDFRLFRIMRENRTIMEIDEMLQTKIRNNDIVGLGRDNNIYLLASQVDESSESIVLKRFRNMGLKCDVVESVG</sequence>
<dbReference type="RefSeq" id="WP_074884100.1">
    <property type="nucleotide sequence ID" value="NZ_FOXO01000003.1"/>
</dbReference>
<dbReference type="Proteomes" id="UP000182624">
    <property type="component" value="Unassembled WGS sequence"/>
</dbReference>
<evidence type="ECO:0000313" key="3">
    <source>
        <dbReference type="EMBL" id="SFP52668.1"/>
    </source>
</evidence>
<dbReference type="AlphaFoldDB" id="A0A1I5R2B3"/>
<dbReference type="InterPro" id="IPR036291">
    <property type="entry name" value="NAD(P)-bd_dom_sf"/>
</dbReference>
<dbReference type="SUPFAM" id="SSF51735">
    <property type="entry name" value="NAD(P)-binding Rossmann-fold domains"/>
    <property type="match status" value="1"/>
</dbReference>
<keyword evidence="1" id="KW-0472">Membrane</keyword>
<accession>A0A1I5R2B3</accession>
<organism evidence="3 4">
    <name type="scientific">Butyrivibrio proteoclasticus</name>
    <dbReference type="NCBI Taxonomy" id="43305"/>
    <lineage>
        <taxon>Bacteria</taxon>
        <taxon>Bacillati</taxon>
        <taxon>Bacillota</taxon>
        <taxon>Clostridia</taxon>
        <taxon>Lachnospirales</taxon>
        <taxon>Lachnospiraceae</taxon>
        <taxon>Butyrivibrio</taxon>
    </lineage>
</organism>
<feature type="transmembrane region" description="Helical" evidence="1">
    <location>
        <begin position="333"/>
        <end position="366"/>
    </location>
</feature>
<feature type="transmembrane region" description="Helical" evidence="1">
    <location>
        <begin position="381"/>
        <end position="398"/>
    </location>
</feature>